<accession>A0ABV9N5I1</accession>
<keyword evidence="2" id="KW-0808">Transferase</keyword>
<dbReference type="GO" id="GO:0016746">
    <property type="term" value="F:acyltransferase activity"/>
    <property type="evidence" value="ECO:0007669"/>
    <property type="project" value="UniProtKB-KW"/>
</dbReference>
<organism evidence="2 3">
    <name type="scientific">Geojedonia litorea</name>
    <dbReference type="NCBI Taxonomy" id="1268269"/>
    <lineage>
        <taxon>Bacteria</taxon>
        <taxon>Pseudomonadati</taxon>
        <taxon>Bacteroidota</taxon>
        <taxon>Flavobacteriia</taxon>
        <taxon>Flavobacteriales</taxon>
        <taxon>Flavobacteriaceae</taxon>
        <taxon>Geojedonia</taxon>
    </lineage>
</organism>
<dbReference type="RefSeq" id="WP_387964920.1">
    <property type="nucleotide sequence ID" value="NZ_JBHSGP010000014.1"/>
</dbReference>
<gene>
    <name evidence="2" type="ORF">ACFO5O_14240</name>
</gene>
<dbReference type="EC" id="2.3.-.-" evidence="2"/>
<name>A0ABV9N5I1_9FLAO</name>
<keyword evidence="3" id="KW-1185">Reference proteome</keyword>
<comment type="caution">
    <text evidence="2">The sequence shown here is derived from an EMBL/GenBank/DDBJ whole genome shotgun (WGS) entry which is preliminary data.</text>
</comment>
<evidence type="ECO:0000259" key="1">
    <source>
        <dbReference type="PROSITE" id="PS51186"/>
    </source>
</evidence>
<proteinExistence type="predicted"/>
<dbReference type="InterPro" id="IPR000182">
    <property type="entry name" value="GNAT_dom"/>
</dbReference>
<reference evidence="3" key="1">
    <citation type="journal article" date="2019" name="Int. J. Syst. Evol. Microbiol.">
        <title>The Global Catalogue of Microorganisms (GCM) 10K type strain sequencing project: providing services to taxonomists for standard genome sequencing and annotation.</title>
        <authorList>
            <consortium name="The Broad Institute Genomics Platform"/>
            <consortium name="The Broad Institute Genome Sequencing Center for Infectious Disease"/>
            <person name="Wu L."/>
            <person name="Ma J."/>
        </authorList>
    </citation>
    <scope>NUCLEOTIDE SEQUENCE [LARGE SCALE GENOMIC DNA]</scope>
    <source>
        <strain evidence="3">CCUG 63682</strain>
    </source>
</reference>
<dbReference type="PANTHER" id="PTHR43792:SF1">
    <property type="entry name" value="N-ACETYLTRANSFERASE DOMAIN-CONTAINING PROTEIN"/>
    <property type="match status" value="1"/>
</dbReference>
<dbReference type="InterPro" id="IPR051531">
    <property type="entry name" value="N-acetyltransferase"/>
</dbReference>
<dbReference type="PROSITE" id="PS51186">
    <property type="entry name" value="GNAT"/>
    <property type="match status" value="1"/>
</dbReference>
<dbReference type="SUPFAM" id="SSF55729">
    <property type="entry name" value="Acyl-CoA N-acyltransferases (Nat)"/>
    <property type="match status" value="1"/>
</dbReference>
<sequence>MKTEIQTDRLVLREITFADKDELFELHTDPDVQKHTGEPVVESLEEIEQSITGRLHDYKTYGFGRLAVIEKGTNAFIGWAGLAYLPEFDKIDIGYRLKKKYWGKGYATEASIAIINYAFNVLQLEQIIAIAMPENKASIKVMEKIGMTYDKHAPYDAVIQNAVWYKLSKIDYLNQ</sequence>
<protein>
    <submittedName>
        <fullName evidence="2">GNAT family N-acetyltransferase</fullName>
        <ecNumber evidence="2">2.3.-.-</ecNumber>
    </submittedName>
</protein>
<feature type="domain" description="N-acetyltransferase" evidence="1">
    <location>
        <begin position="10"/>
        <end position="170"/>
    </location>
</feature>
<dbReference type="Proteomes" id="UP001595953">
    <property type="component" value="Unassembled WGS sequence"/>
</dbReference>
<dbReference type="Gene3D" id="3.40.630.30">
    <property type="match status" value="1"/>
</dbReference>
<evidence type="ECO:0000313" key="2">
    <source>
        <dbReference type="EMBL" id="MFC4723492.1"/>
    </source>
</evidence>
<dbReference type="InterPro" id="IPR016181">
    <property type="entry name" value="Acyl_CoA_acyltransferase"/>
</dbReference>
<keyword evidence="2" id="KW-0012">Acyltransferase</keyword>
<evidence type="ECO:0000313" key="3">
    <source>
        <dbReference type="Proteomes" id="UP001595953"/>
    </source>
</evidence>
<dbReference type="EMBL" id="JBHSGP010000014">
    <property type="protein sequence ID" value="MFC4723492.1"/>
    <property type="molecule type" value="Genomic_DNA"/>
</dbReference>
<dbReference type="Pfam" id="PF13302">
    <property type="entry name" value="Acetyltransf_3"/>
    <property type="match status" value="1"/>
</dbReference>
<dbReference type="PANTHER" id="PTHR43792">
    <property type="entry name" value="GNAT FAMILY, PUTATIVE (AFU_ORTHOLOGUE AFUA_3G00765)-RELATED-RELATED"/>
    <property type="match status" value="1"/>
</dbReference>